<dbReference type="Proteomes" id="UP000266206">
    <property type="component" value="Unassembled WGS sequence"/>
</dbReference>
<protein>
    <recommendedName>
        <fullName evidence="1">Nudix hydrolase domain-containing protein</fullName>
    </recommendedName>
</protein>
<comment type="caution">
    <text evidence="2">The sequence shown here is derived from an EMBL/GenBank/DDBJ whole genome shotgun (WGS) entry which is preliminary data.</text>
</comment>
<gene>
    <name evidence="2" type="ORF">CJP73_03730</name>
</gene>
<dbReference type="OrthoDB" id="9791228at2"/>
<dbReference type="CDD" id="cd04690">
    <property type="entry name" value="NUDIX_Hydrolase"/>
    <property type="match status" value="1"/>
</dbReference>
<evidence type="ECO:0000313" key="3">
    <source>
        <dbReference type="Proteomes" id="UP000266206"/>
    </source>
</evidence>
<dbReference type="PROSITE" id="PS51462">
    <property type="entry name" value="NUDIX"/>
    <property type="match status" value="1"/>
</dbReference>
<dbReference type="Pfam" id="PF00293">
    <property type="entry name" value="NUDIX"/>
    <property type="match status" value="1"/>
</dbReference>
<organism evidence="2 3">
    <name type="scientific">Neopusillimonas maritima</name>
    <dbReference type="NCBI Taxonomy" id="2026239"/>
    <lineage>
        <taxon>Bacteria</taxon>
        <taxon>Pseudomonadati</taxon>
        <taxon>Pseudomonadota</taxon>
        <taxon>Betaproteobacteria</taxon>
        <taxon>Burkholderiales</taxon>
        <taxon>Alcaligenaceae</taxon>
        <taxon>Neopusillimonas</taxon>
    </lineage>
</organism>
<dbReference type="AlphaFoldDB" id="A0A3A1YZE9"/>
<sequence length="133" mass="14554">MKTLNIATACFVNENRELLVVRKQGTVTWMLPGGKLDDQETPAEALVREVWEELQIKLAVKDLTALGTFVAAAANEANTCVHAHAFIAQMPGNQQPVISAEIAQMQWLPLHEPLPETAASLLRHHIIPALSSL</sequence>
<name>A0A3A1YZE9_9BURK</name>
<dbReference type="PANTHER" id="PTHR43736">
    <property type="entry name" value="ADP-RIBOSE PYROPHOSPHATASE"/>
    <property type="match status" value="1"/>
</dbReference>
<dbReference type="InterPro" id="IPR000086">
    <property type="entry name" value="NUDIX_hydrolase_dom"/>
</dbReference>
<feature type="domain" description="Nudix hydrolase" evidence="1">
    <location>
        <begin position="1"/>
        <end position="133"/>
    </location>
</feature>
<evidence type="ECO:0000313" key="2">
    <source>
        <dbReference type="EMBL" id="RIY42548.1"/>
    </source>
</evidence>
<reference evidence="2 3" key="1">
    <citation type="submission" date="2017-08" db="EMBL/GenBank/DDBJ databases">
        <title>Pusillimonas indicus sp. nov., a member of the family Alcaligenaceae isolated from surface seawater.</title>
        <authorList>
            <person name="Li J."/>
        </authorList>
    </citation>
    <scope>NUCLEOTIDE SEQUENCE [LARGE SCALE GENOMIC DNA]</scope>
    <source>
        <strain evidence="2 3">L52-1-41</strain>
    </source>
</reference>
<dbReference type="EMBL" id="NQYH01000001">
    <property type="protein sequence ID" value="RIY42548.1"/>
    <property type="molecule type" value="Genomic_DNA"/>
</dbReference>
<dbReference type="GO" id="GO:0003824">
    <property type="term" value="F:catalytic activity"/>
    <property type="evidence" value="ECO:0007669"/>
    <property type="project" value="UniProtKB-ARBA"/>
</dbReference>
<dbReference type="RefSeq" id="WP_119515480.1">
    <property type="nucleotide sequence ID" value="NZ_NQYH01000001.1"/>
</dbReference>
<dbReference type="PANTHER" id="PTHR43736:SF1">
    <property type="entry name" value="DIHYDRONEOPTERIN TRIPHOSPHATE DIPHOSPHATASE"/>
    <property type="match status" value="1"/>
</dbReference>
<dbReference type="InterPro" id="IPR015797">
    <property type="entry name" value="NUDIX_hydrolase-like_dom_sf"/>
</dbReference>
<evidence type="ECO:0000259" key="1">
    <source>
        <dbReference type="PROSITE" id="PS51462"/>
    </source>
</evidence>
<dbReference type="SUPFAM" id="SSF55811">
    <property type="entry name" value="Nudix"/>
    <property type="match status" value="1"/>
</dbReference>
<accession>A0A3A1YZE9</accession>
<proteinExistence type="predicted"/>
<dbReference type="Gene3D" id="3.90.79.10">
    <property type="entry name" value="Nucleoside Triphosphate Pyrophosphohydrolase"/>
    <property type="match status" value="1"/>
</dbReference>